<dbReference type="InterPro" id="IPR032810">
    <property type="entry name" value="CCA-adding_enz_C"/>
</dbReference>
<evidence type="ECO:0000256" key="1">
    <source>
        <dbReference type="ARBA" id="ARBA00001946"/>
    </source>
</evidence>
<evidence type="ECO:0000256" key="2">
    <source>
        <dbReference type="ARBA" id="ARBA00022679"/>
    </source>
</evidence>
<feature type="domain" description="Poly A polymerase head" evidence="11">
    <location>
        <begin position="26"/>
        <end position="145"/>
    </location>
</feature>
<keyword evidence="15" id="KW-1185">Reference proteome</keyword>
<comment type="caution">
    <text evidence="14">The sequence shown here is derived from an EMBL/GenBank/DDBJ whole genome shotgun (WGS) entry which is preliminary data.</text>
</comment>
<keyword evidence="4 14" id="KW-0548">Nucleotidyltransferase</keyword>
<dbReference type="NCBIfam" id="NF009814">
    <property type="entry name" value="PRK13299.1"/>
    <property type="match status" value="1"/>
</dbReference>
<dbReference type="PANTHER" id="PTHR46173:SF1">
    <property type="entry name" value="CCA TRNA NUCLEOTIDYLTRANSFERASE 1, MITOCHONDRIAL"/>
    <property type="match status" value="1"/>
</dbReference>
<evidence type="ECO:0000259" key="12">
    <source>
        <dbReference type="Pfam" id="PF12627"/>
    </source>
</evidence>
<feature type="domain" description="CCA-adding enzyme C-terminal" evidence="13">
    <location>
        <begin position="491"/>
        <end position="547"/>
    </location>
</feature>
<sequence length="551" mass="59288">MADNLQEMMNEGREVLTELQKAGHQAYFVGGFVRDLTLGRSIKDIDIATSALPEEVIACFRRTVPTGLQHGTVTVIAGKHTFEVTTFRKEGEYEAFRRPSGVEYIDDLQEDLKRRDFTINAMAMNADGTLIDPFGGRQDLAGSLLRCVGEAAERFGEDALRMLRCIRFAAQYGLQIEEATWTALLVQIPLLKHIAMERVRAELQRMIGGADPSRAARLLLASGWWRYAKTPLALPYAAWADETASAAVAHLSTLQEEEDRWAVLLLLIGSQQQEAVRAELRALTFPGEDIARIAHILAVHALLLRGGDAEAAERPEDAAAPEARAARFKRAVLRHGTEAVRGWLRAAGLLHLAWVQREAAGGGQAARAGEAAYPADAGAGSPGSEERSAGSSTELDEHAGTRSRMDIPVHSAGLTGMIEGCNDVTELGLSVQPAPGRDTCDMGGLTEPAAAAALTGEEIAYAAQAAKLGDLFCFIQEGAAEYLLNGERWIADMPVYGVKDLAVGGSELMEAAGRKAGPWLGEVLNSLTERVALGELNNNREALLKAAFPDA</sequence>
<dbReference type="CDD" id="cd05398">
    <property type="entry name" value="NT_ClassII-CCAase"/>
    <property type="match status" value="1"/>
</dbReference>
<evidence type="ECO:0000256" key="6">
    <source>
        <dbReference type="ARBA" id="ARBA00022741"/>
    </source>
</evidence>
<keyword evidence="8 9" id="KW-0694">RNA-binding</keyword>
<gene>
    <name evidence="14" type="ORF">EDM21_10850</name>
</gene>
<dbReference type="EC" id="2.7.7.72" evidence="14"/>
<comment type="cofactor">
    <cofactor evidence="1">
        <name>Mg(2+)</name>
        <dbReference type="ChEBI" id="CHEBI:18420"/>
    </cofactor>
</comment>
<organism evidence="14 15">
    <name type="scientific">Paenibacillus lutrae</name>
    <dbReference type="NCBI Taxonomy" id="2078573"/>
    <lineage>
        <taxon>Bacteria</taxon>
        <taxon>Bacillati</taxon>
        <taxon>Bacillota</taxon>
        <taxon>Bacilli</taxon>
        <taxon>Bacillales</taxon>
        <taxon>Paenibacillaceae</taxon>
        <taxon>Paenibacillus</taxon>
    </lineage>
</organism>
<dbReference type="GO" id="GO:0000049">
    <property type="term" value="F:tRNA binding"/>
    <property type="evidence" value="ECO:0007669"/>
    <property type="project" value="TreeGrafter"/>
</dbReference>
<dbReference type="Gene3D" id="3.30.460.10">
    <property type="entry name" value="Beta Polymerase, domain 2"/>
    <property type="match status" value="1"/>
</dbReference>
<dbReference type="SUPFAM" id="SSF81301">
    <property type="entry name" value="Nucleotidyltransferase"/>
    <property type="match status" value="1"/>
</dbReference>
<dbReference type="InterPro" id="IPR050264">
    <property type="entry name" value="Bact_CCA-adding_enz_type3_sf"/>
</dbReference>
<keyword evidence="6" id="KW-0547">Nucleotide-binding</keyword>
<dbReference type="Gene3D" id="1.10.3090.10">
    <property type="entry name" value="cca-adding enzyme, domain 2"/>
    <property type="match status" value="1"/>
</dbReference>
<evidence type="ECO:0000256" key="3">
    <source>
        <dbReference type="ARBA" id="ARBA00022694"/>
    </source>
</evidence>
<evidence type="ECO:0000256" key="10">
    <source>
        <dbReference type="SAM" id="MobiDB-lite"/>
    </source>
</evidence>
<keyword evidence="5" id="KW-0479">Metal-binding</keyword>
<evidence type="ECO:0000313" key="14">
    <source>
        <dbReference type="EMBL" id="MVP00008.1"/>
    </source>
</evidence>
<dbReference type="InterPro" id="IPR043519">
    <property type="entry name" value="NT_sf"/>
</dbReference>
<dbReference type="OrthoDB" id="9805698at2"/>
<keyword evidence="7" id="KW-0460">Magnesium</keyword>
<dbReference type="AlphaFoldDB" id="A0A7X3JZE9"/>
<dbReference type="Pfam" id="PF12627">
    <property type="entry name" value="PolyA_pol_RNAbd"/>
    <property type="match status" value="1"/>
</dbReference>
<evidence type="ECO:0000256" key="8">
    <source>
        <dbReference type="ARBA" id="ARBA00022884"/>
    </source>
</evidence>
<dbReference type="PANTHER" id="PTHR46173">
    <property type="entry name" value="CCA TRNA NUCLEOTIDYLTRANSFERASE 1, MITOCHONDRIAL"/>
    <property type="match status" value="1"/>
</dbReference>
<evidence type="ECO:0000313" key="15">
    <source>
        <dbReference type="Proteomes" id="UP000490800"/>
    </source>
</evidence>
<dbReference type="InterPro" id="IPR002646">
    <property type="entry name" value="PolA_pol_head_dom"/>
</dbReference>
<dbReference type="Proteomes" id="UP000490800">
    <property type="component" value="Unassembled WGS sequence"/>
</dbReference>
<dbReference type="SUPFAM" id="SSF81891">
    <property type="entry name" value="Poly A polymerase C-terminal region-like"/>
    <property type="match status" value="2"/>
</dbReference>
<evidence type="ECO:0000259" key="11">
    <source>
        <dbReference type="Pfam" id="PF01743"/>
    </source>
</evidence>
<feature type="compositionally biased region" description="Basic and acidic residues" evidence="10">
    <location>
        <begin position="395"/>
        <end position="404"/>
    </location>
</feature>
<dbReference type="Pfam" id="PF01743">
    <property type="entry name" value="PolyA_pol"/>
    <property type="match status" value="1"/>
</dbReference>
<feature type="domain" description="tRNA nucleotidyltransferase/poly(A) polymerase RNA and SrmB- binding" evidence="12">
    <location>
        <begin position="173"/>
        <end position="224"/>
    </location>
</feature>
<evidence type="ECO:0000259" key="13">
    <source>
        <dbReference type="Pfam" id="PF13735"/>
    </source>
</evidence>
<dbReference type="InterPro" id="IPR032828">
    <property type="entry name" value="PolyA_RNA-bd"/>
</dbReference>
<dbReference type="RefSeq" id="WP_157335438.1">
    <property type="nucleotide sequence ID" value="NZ_RHLK01000005.1"/>
</dbReference>
<keyword evidence="3" id="KW-0819">tRNA processing</keyword>
<dbReference type="GO" id="GO:0008033">
    <property type="term" value="P:tRNA processing"/>
    <property type="evidence" value="ECO:0007669"/>
    <property type="project" value="UniProtKB-KW"/>
</dbReference>
<comment type="similarity">
    <text evidence="9">Belongs to the tRNA nucleotidyltransferase/poly(A) polymerase family.</text>
</comment>
<dbReference type="EMBL" id="RHLK01000005">
    <property type="protein sequence ID" value="MVP00008.1"/>
    <property type="molecule type" value="Genomic_DNA"/>
</dbReference>
<protein>
    <submittedName>
        <fullName evidence="14">CCA tRNA nucleotidyltransferase</fullName>
        <ecNumber evidence="14">2.7.7.72</ecNumber>
    </submittedName>
</protein>
<evidence type="ECO:0000256" key="5">
    <source>
        <dbReference type="ARBA" id="ARBA00022723"/>
    </source>
</evidence>
<dbReference type="GO" id="GO:0046872">
    <property type="term" value="F:metal ion binding"/>
    <property type="evidence" value="ECO:0007669"/>
    <property type="project" value="UniProtKB-KW"/>
</dbReference>
<dbReference type="Gene3D" id="1.10.246.80">
    <property type="match status" value="1"/>
</dbReference>
<reference evidence="14 15" key="1">
    <citation type="journal article" date="2019" name="Microorganisms">
        <title>Paenibacillus lutrae sp. nov., A Chitinolytic Species Isolated from A River Otter in Castril Natural Park, Granada, Spain.</title>
        <authorList>
            <person name="Rodriguez M."/>
            <person name="Reina J.C."/>
            <person name="Bejar V."/>
            <person name="Llamas I."/>
        </authorList>
    </citation>
    <scope>NUCLEOTIDE SEQUENCE [LARGE SCALE GENOMIC DNA]</scope>
    <source>
        <strain evidence="14 15">N10</strain>
    </source>
</reference>
<dbReference type="Pfam" id="PF13735">
    <property type="entry name" value="tRNA_NucTran2_2"/>
    <property type="match status" value="1"/>
</dbReference>
<evidence type="ECO:0000256" key="4">
    <source>
        <dbReference type="ARBA" id="ARBA00022695"/>
    </source>
</evidence>
<dbReference type="GO" id="GO:0000166">
    <property type="term" value="F:nucleotide binding"/>
    <property type="evidence" value="ECO:0007669"/>
    <property type="project" value="UniProtKB-KW"/>
</dbReference>
<evidence type="ECO:0000256" key="7">
    <source>
        <dbReference type="ARBA" id="ARBA00022842"/>
    </source>
</evidence>
<accession>A0A7X3JZE9</accession>
<proteinExistence type="inferred from homology"/>
<keyword evidence="2 9" id="KW-0808">Transferase</keyword>
<feature type="region of interest" description="Disordered" evidence="10">
    <location>
        <begin position="371"/>
        <end position="404"/>
    </location>
</feature>
<feature type="compositionally biased region" description="Low complexity" evidence="10">
    <location>
        <begin position="371"/>
        <end position="383"/>
    </location>
</feature>
<dbReference type="GO" id="GO:0004810">
    <property type="term" value="F:CCA tRNA nucleotidyltransferase activity"/>
    <property type="evidence" value="ECO:0007669"/>
    <property type="project" value="UniProtKB-EC"/>
</dbReference>
<name>A0A7X3JZE9_9BACL</name>
<evidence type="ECO:0000256" key="9">
    <source>
        <dbReference type="RuleBase" id="RU003953"/>
    </source>
</evidence>